<keyword evidence="1" id="KW-0472">Membrane</keyword>
<dbReference type="InterPro" id="IPR018154">
    <property type="entry name" value="TLV/ENV_coat_polyprotein"/>
</dbReference>
<proteinExistence type="predicted"/>
<protein>
    <submittedName>
        <fullName evidence="2">EFCB</fullName>
    </submittedName>
</protein>
<dbReference type="PANTHER" id="PTHR10424">
    <property type="entry name" value="VIRAL ENVELOPE PROTEIN"/>
    <property type="match status" value="1"/>
</dbReference>
<organism evidence="2">
    <name type="scientific">Poeciliopsis prolifica</name>
    <name type="common">blackstripe livebearer</name>
    <dbReference type="NCBI Taxonomy" id="188132"/>
    <lineage>
        <taxon>Eukaryota</taxon>
        <taxon>Metazoa</taxon>
        <taxon>Chordata</taxon>
        <taxon>Craniata</taxon>
        <taxon>Vertebrata</taxon>
        <taxon>Euteleostomi</taxon>
        <taxon>Actinopterygii</taxon>
        <taxon>Neopterygii</taxon>
        <taxon>Teleostei</taxon>
        <taxon>Neoteleostei</taxon>
        <taxon>Acanthomorphata</taxon>
        <taxon>Ovalentaria</taxon>
        <taxon>Atherinomorphae</taxon>
        <taxon>Cyprinodontiformes</taxon>
        <taxon>Poeciliidae</taxon>
        <taxon>Poeciliinae</taxon>
        <taxon>Poeciliopsis</taxon>
    </lineage>
</organism>
<dbReference type="SUPFAM" id="SSF58069">
    <property type="entry name" value="Virus ectodomain"/>
    <property type="match status" value="1"/>
</dbReference>
<sequence>MAFQNRIALDMVLAERGGVCAIFGERCCTFLPNNTAADGSLTKAIEGLRTLNGKLKEFSGVNTSRWDDWMNVFGKNRTLVSSVLVLMAVFAAILTLCGCCCIPCLRSLFNSLITTAI</sequence>
<keyword evidence="1" id="KW-0812">Transmembrane</keyword>
<name>A0A0S7EPU7_9TELE</name>
<evidence type="ECO:0000313" key="2">
    <source>
        <dbReference type="EMBL" id="JAO07300.1"/>
    </source>
</evidence>
<gene>
    <name evidence="2" type="primary">EFCB</name>
</gene>
<keyword evidence="1" id="KW-1133">Transmembrane helix</keyword>
<feature type="transmembrane region" description="Helical" evidence="1">
    <location>
        <begin position="79"/>
        <end position="105"/>
    </location>
</feature>
<accession>A0A0S7EPU7</accession>
<evidence type="ECO:0000256" key="1">
    <source>
        <dbReference type="SAM" id="Phobius"/>
    </source>
</evidence>
<dbReference type="Pfam" id="PF00429">
    <property type="entry name" value="TLV_coat"/>
    <property type="match status" value="1"/>
</dbReference>
<dbReference type="Gene3D" id="1.10.287.210">
    <property type="match status" value="1"/>
</dbReference>
<dbReference type="AlphaFoldDB" id="A0A0S7EPU7"/>
<dbReference type="EMBL" id="GBYX01474360">
    <property type="protein sequence ID" value="JAO07300.1"/>
    <property type="molecule type" value="Transcribed_RNA"/>
</dbReference>
<dbReference type="PANTHER" id="PTHR10424:SF80">
    <property type="entry name" value="ENVELOPE GLYCOPROTEIN"/>
    <property type="match status" value="1"/>
</dbReference>
<reference evidence="2" key="1">
    <citation type="submission" date="2014-12" db="EMBL/GenBank/DDBJ databases">
        <title>Parallel Evolution in Life History Adaptation Evident in the Tissue-Specific Poeciliopsis prolifica transcriptome.</title>
        <authorList>
            <person name="Jue N.K."/>
            <person name="Foley R.J."/>
            <person name="Obergfell C."/>
            <person name="Reznick D.N."/>
            <person name="O'Neill R.J."/>
            <person name="O'Neill M.J."/>
        </authorList>
    </citation>
    <scope>NUCLEOTIDE SEQUENCE</scope>
</reference>